<protein>
    <recommendedName>
        <fullName evidence="9">Cucumisin</fullName>
    </recommendedName>
</protein>
<comment type="caution">
    <text evidence="7">The sequence shown here is derived from an EMBL/GenBank/DDBJ whole genome shotgun (WGS) entry which is preliminary data.</text>
</comment>
<keyword evidence="8" id="KW-1185">Reference proteome</keyword>
<dbReference type="InterPro" id="IPR034197">
    <property type="entry name" value="Peptidases_S8_3"/>
</dbReference>
<dbReference type="Gene3D" id="3.50.30.30">
    <property type="match status" value="1"/>
</dbReference>
<evidence type="ECO:0000256" key="4">
    <source>
        <dbReference type="SAM" id="MobiDB-lite"/>
    </source>
</evidence>
<dbReference type="Gene3D" id="3.30.70.80">
    <property type="entry name" value="Peptidase S8 propeptide/proteinase inhibitor I9"/>
    <property type="match status" value="1"/>
</dbReference>
<evidence type="ECO:0000259" key="5">
    <source>
        <dbReference type="Pfam" id="PF00082"/>
    </source>
</evidence>
<keyword evidence="2" id="KW-0732">Signal</keyword>
<gene>
    <name evidence="7" type="ORF">HAX54_020134</name>
</gene>
<evidence type="ECO:0000256" key="2">
    <source>
        <dbReference type="ARBA" id="ARBA00022729"/>
    </source>
</evidence>
<organism evidence="7 8">
    <name type="scientific">Datura stramonium</name>
    <name type="common">Jimsonweed</name>
    <name type="synonym">Common thornapple</name>
    <dbReference type="NCBI Taxonomy" id="4076"/>
    <lineage>
        <taxon>Eukaryota</taxon>
        <taxon>Viridiplantae</taxon>
        <taxon>Streptophyta</taxon>
        <taxon>Embryophyta</taxon>
        <taxon>Tracheophyta</taxon>
        <taxon>Spermatophyta</taxon>
        <taxon>Magnoliopsida</taxon>
        <taxon>eudicotyledons</taxon>
        <taxon>Gunneridae</taxon>
        <taxon>Pentapetalae</taxon>
        <taxon>asterids</taxon>
        <taxon>lamiids</taxon>
        <taxon>Solanales</taxon>
        <taxon>Solanaceae</taxon>
        <taxon>Solanoideae</taxon>
        <taxon>Datureae</taxon>
        <taxon>Datura</taxon>
    </lineage>
</organism>
<dbReference type="InterPro" id="IPR000209">
    <property type="entry name" value="Peptidase_S8/S53_dom"/>
</dbReference>
<dbReference type="InterPro" id="IPR045051">
    <property type="entry name" value="SBT"/>
</dbReference>
<reference evidence="7 8" key="1">
    <citation type="journal article" date="2021" name="BMC Genomics">
        <title>Datura genome reveals duplications of psychoactive alkaloid biosynthetic genes and high mutation rate following tissue culture.</title>
        <authorList>
            <person name="Rajewski A."/>
            <person name="Carter-House D."/>
            <person name="Stajich J."/>
            <person name="Litt A."/>
        </authorList>
    </citation>
    <scope>NUCLEOTIDE SEQUENCE [LARGE SCALE GENOMIC DNA]</scope>
    <source>
        <strain evidence="7">AR-01</strain>
    </source>
</reference>
<evidence type="ECO:0000256" key="1">
    <source>
        <dbReference type="ARBA" id="ARBA00011073"/>
    </source>
</evidence>
<dbReference type="Proteomes" id="UP000823775">
    <property type="component" value="Unassembled WGS sequence"/>
</dbReference>
<evidence type="ECO:0000256" key="3">
    <source>
        <dbReference type="PROSITE-ProRule" id="PRU01240"/>
    </source>
</evidence>
<proteinExistence type="inferred from homology"/>
<name>A0ABS8US32_DATST</name>
<dbReference type="CDD" id="cd04852">
    <property type="entry name" value="Peptidases_S8_3"/>
    <property type="match status" value="1"/>
</dbReference>
<dbReference type="InterPro" id="IPR010259">
    <property type="entry name" value="S8pro/Inhibitor_I9"/>
</dbReference>
<dbReference type="PANTHER" id="PTHR10795">
    <property type="entry name" value="PROPROTEIN CONVERTASE SUBTILISIN/KEXIN"/>
    <property type="match status" value="1"/>
</dbReference>
<feature type="region of interest" description="Disordered" evidence="4">
    <location>
        <begin position="124"/>
        <end position="143"/>
    </location>
</feature>
<evidence type="ECO:0008006" key="9">
    <source>
        <dbReference type="Google" id="ProtNLM"/>
    </source>
</evidence>
<feature type="domain" description="Peptidase S8/S53" evidence="5">
    <location>
        <begin position="63"/>
        <end position="258"/>
    </location>
</feature>
<dbReference type="InterPro" id="IPR037045">
    <property type="entry name" value="S8pro/Inhibitor_I9_sf"/>
</dbReference>
<dbReference type="Pfam" id="PF00082">
    <property type="entry name" value="Peptidase_S8"/>
    <property type="match status" value="1"/>
</dbReference>
<feature type="domain" description="Inhibitor I9" evidence="6">
    <location>
        <begin position="1"/>
        <end position="41"/>
    </location>
</feature>
<comment type="similarity">
    <text evidence="1 3">Belongs to the peptidase S8 family.</text>
</comment>
<comment type="caution">
    <text evidence="3">Lacks conserved residue(s) required for the propagation of feature annotation.</text>
</comment>
<dbReference type="Pfam" id="PF05922">
    <property type="entry name" value="Inhibitor_I9"/>
    <property type="match status" value="1"/>
</dbReference>
<sequence length="312" mass="33714">MYSYKRSFNGFAAKLTEEEKNRIANMDAAVSVFPNGRKELHTTRSWDFVGFPQQVRRTSVESDLIIGVLDTGIWPESQSFNDDDFSAPPIKWKGSCQSSANFTCNKKIIGAKYYRTNGEFPWGDIQSPRDTEGHGSHTASTAAGRSVSKASLYGLGSGTARGGVPSARIAVYKICWSDGCYDADILAAFDDAIADGVDIISLSVGGSSPYQYFEDSIAIGAFHSMKNGILTSNSAGNTGPDPQTVTNLSPWSLSVAASTIDRRFVTDVQLGNGEVYEGLSINTFDLEDQYPLVYGGDVPNTEAGYNGSESRY</sequence>
<dbReference type="EMBL" id="JACEIK010002436">
    <property type="protein sequence ID" value="MCD9561158.1"/>
    <property type="molecule type" value="Genomic_DNA"/>
</dbReference>
<evidence type="ECO:0000259" key="6">
    <source>
        <dbReference type="Pfam" id="PF05922"/>
    </source>
</evidence>
<dbReference type="Gene3D" id="3.40.50.200">
    <property type="entry name" value="Peptidase S8/S53 domain"/>
    <property type="match status" value="1"/>
</dbReference>
<evidence type="ECO:0000313" key="7">
    <source>
        <dbReference type="EMBL" id="MCD9561158.1"/>
    </source>
</evidence>
<dbReference type="SUPFAM" id="SSF52743">
    <property type="entry name" value="Subtilisin-like"/>
    <property type="match status" value="1"/>
</dbReference>
<evidence type="ECO:0000313" key="8">
    <source>
        <dbReference type="Proteomes" id="UP000823775"/>
    </source>
</evidence>
<dbReference type="InterPro" id="IPR036852">
    <property type="entry name" value="Peptidase_S8/S53_dom_sf"/>
</dbReference>
<accession>A0ABS8US32</accession>
<dbReference type="PROSITE" id="PS51892">
    <property type="entry name" value="SUBTILASE"/>
    <property type="match status" value="1"/>
</dbReference>